<dbReference type="InterPro" id="IPR029052">
    <property type="entry name" value="Metallo-depent_PP-like"/>
</dbReference>
<gene>
    <name evidence="10" type="ORF">MNB_SUP05-6-79</name>
    <name evidence="11" type="ORF">MNB_SUP05-9-150</name>
</gene>
<evidence type="ECO:0000256" key="8">
    <source>
        <dbReference type="ARBA" id="ARBA00049417"/>
    </source>
</evidence>
<dbReference type="EMBL" id="FPHX01000102">
    <property type="protein sequence ID" value="SFV84565.1"/>
    <property type="molecule type" value="Genomic_DNA"/>
</dbReference>
<evidence type="ECO:0000256" key="6">
    <source>
        <dbReference type="ARBA" id="ARBA00032248"/>
    </source>
</evidence>
<evidence type="ECO:0000256" key="3">
    <source>
        <dbReference type="ARBA" id="ARBA00012506"/>
    </source>
</evidence>
<comment type="similarity">
    <text evidence="2">Belongs to the Ap4A hydrolase family.</text>
</comment>
<comment type="function">
    <text evidence="1">Hydrolyzes diadenosine 5',5'''-P1,P4-tetraphosphate to yield ADP.</text>
</comment>
<dbReference type="AlphaFoldDB" id="A0A1W1DS51"/>
<dbReference type="EMBL" id="FPHV01000212">
    <property type="protein sequence ID" value="SFV82674.1"/>
    <property type="molecule type" value="Genomic_DNA"/>
</dbReference>
<dbReference type="Pfam" id="PF00149">
    <property type="entry name" value="Metallophos"/>
    <property type="match status" value="1"/>
</dbReference>
<evidence type="ECO:0000256" key="5">
    <source>
        <dbReference type="ARBA" id="ARBA00031248"/>
    </source>
</evidence>
<dbReference type="PANTHER" id="PTHR40942:SF4">
    <property type="entry name" value="CYTOCHROME C5"/>
    <property type="match status" value="1"/>
</dbReference>
<dbReference type="NCBIfam" id="TIGR00668">
    <property type="entry name" value="apaH"/>
    <property type="match status" value="1"/>
</dbReference>
<evidence type="ECO:0000256" key="1">
    <source>
        <dbReference type="ARBA" id="ARBA00003413"/>
    </source>
</evidence>
<reference evidence="11" key="1">
    <citation type="submission" date="2016-10" db="EMBL/GenBank/DDBJ databases">
        <authorList>
            <person name="de Groot N.N."/>
        </authorList>
    </citation>
    <scope>NUCLEOTIDE SEQUENCE</scope>
</reference>
<evidence type="ECO:0000256" key="2">
    <source>
        <dbReference type="ARBA" id="ARBA00005419"/>
    </source>
</evidence>
<name>A0A1W1DS51_9ZZZZ</name>
<dbReference type="SUPFAM" id="SSF56300">
    <property type="entry name" value="Metallo-dependent phosphatases"/>
    <property type="match status" value="1"/>
</dbReference>
<dbReference type="PANTHER" id="PTHR40942">
    <property type="match status" value="1"/>
</dbReference>
<protein>
    <recommendedName>
        <fullName evidence="3">bis(5'-nucleosyl)-tetraphosphatase (symmetrical)</fullName>
        <ecNumber evidence="3">3.6.1.41</ecNumber>
    </recommendedName>
    <alternativeName>
        <fullName evidence="6">Ap4A hydrolase</fullName>
    </alternativeName>
    <alternativeName>
        <fullName evidence="5">Diadenosine 5',5'''-P1,P4-tetraphosphate pyrophosphohydrolase</fullName>
    </alternativeName>
    <alternativeName>
        <fullName evidence="7">Diadenosine tetraphosphatase</fullName>
    </alternativeName>
</protein>
<feature type="domain" description="Calcineurin-like phosphoesterase" evidence="9">
    <location>
        <begin position="5"/>
        <end position="127"/>
    </location>
</feature>
<accession>A0A1W1DS51</accession>
<dbReference type="InterPro" id="IPR004843">
    <property type="entry name" value="Calcineurin-like_PHP"/>
</dbReference>
<evidence type="ECO:0000313" key="10">
    <source>
        <dbReference type="EMBL" id="SFV82674.1"/>
    </source>
</evidence>
<sequence>MSDYLIGDIQGCFDSLQALLKKIKFSIDKDRLFFLGDVVNRGDKSLTTLRFIKDLGDNARMVLGNHDFHLLACSLGGLKPNSKDTFTDIMQAEDRHLLIDFLLQQPLVIKHKEALLVHAGIPPSWDENTILKQSSIVEQHLQSSDVGAFINNMYDNHPYTWSNDLNEMDACRYTINACMRMRFCKADDTLEFDHKMNYDTAPEGFKAWFLHDNRVLKNTDIFFGHWSTLSEVNPPRGLLFDASQAHVYPMDQGCAWGGQLSAIRFEDKQIFSINC</sequence>
<evidence type="ECO:0000259" key="9">
    <source>
        <dbReference type="Pfam" id="PF00149"/>
    </source>
</evidence>
<dbReference type="GO" id="GO:0008803">
    <property type="term" value="F:bis(5'-nucleosyl)-tetraphosphatase (symmetrical) activity"/>
    <property type="evidence" value="ECO:0007669"/>
    <property type="project" value="UniProtKB-EC"/>
</dbReference>
<dbReference type="Gene3D" id="3.60.21.10">
    <property type="match status" value="1"/>
</dbReference>
<comment type="catalytic activity">
    <reaction evidence="8">
        <text>P(1),P(4)-bis(5'-adenosyl) tetraphosphate + H2O = 2 ADP + 2 H(+)</text>
        <dbReference type="Rhea" id="RHEA:24252"/>
        <dbReference type="ChEBI" id="CHEBI:15377"/>
        <dbReference type="ChEBI" id="CHEBI:15378"/>
        <dbReference type="ChEBI" id="CHEBI:58141"/>
        <dbReference type="ChEBI" id="CHEBI:456216"/>
        <dbReference type="EC" id="3.6.1.41"/>
    </reaction>
</comment>
<proteinExistence type="inferred from homology"/>
<dbReference type="EC" id="3.6.1.41" evidence="3"/>
<dbReference type="NCBIfam" id="NF001204">
    <property type="entry name" value="PRK00166.1"/>
    <property type="match status" value="1"/>
</dbReference>
<evidence type="ECO:0000256" key="4">
    <source>
        <dbReference type="ARBA" id="ARBA00022801"/>
    </source>
</evidence>
<evidence type="ECO:0000256" key="7">
    <source>
        <dbReference type="ARBA" id="ARBA00033210"/>
    </source>
</evidence>
<dbReference type="InterPro" id="IPR004617">
    <property type="entry name" value="ApaH"/>
</dbReference>
<organism evidence="11">
    <name type="scientific">hydrothermal vent metagenome</name>
    <dbReference type="NCBI Taxonomy" id="652676"/>
    <lineage>
        <taxon>unclassified sequences</taxon>
        <taxon>metagenomes</taxon>
        <taxon>ecological metagenomes</taxon>
    </lineage>
</organism>
<evidence type="ECO:0000313" key="11">
    <source>
        <dbReference type="EMBL" id="SFV84565.1"/>
    </source>
</evidence>
<keyword evidence="4 11" id="KW-0378">Hydrolase</keyword>
<dbReference type="PIRSF" id="PIRSF000903">
    <property type="entry name" value="B5n-ttraPtase_sm"/>
    <property type="match status" value="1"/>
</dbReference>